<evidence type="ECO:0000313" key="3">
    <source>
        <dbReference type="Proteomes" id="UP000810292"/>
    </source>
</evidence>
<keyword evidence="1" id="KW-0732">Signal</keyword>
<protein>
    <recommendedName>
        <fullName evidence="4">Autotransporter domain-containing protein</fullName>
    </recommendedName>
</protein>
<dbReference type="EMBL" id="JADIMF010000111">
    <property type="protein sequence ID" value="MBO8469505.1"/>
    <property type="molecule type" value="Genomic_DNA"/>
</dbReference>
<comment type="caution">
    <text evidence="2">The sequence shown here is derived from an EMBL/GenBank/DDBJ whole genome shotgun (WGS) entry which is preliminary data.</text>
</comment>
<sequence length="1127" mass="123732">MKKILSVILIMLSVMTITASSEMLSLSEGNIDGVRLYSSDGSELDALSPVGRNGMVIQTDGDGKLFTSSFGDIYLEGDSLLAVTGYEDVAPSLYLVYGNMSIMLTSDIELSIFTPAISVLLPGQGEYVFSSTDESESFMNFSDSTVTVHDGLRGVDEDVPSMQSIDLLAWPREAEAVTAAEYYANSASGSKVIYDVPAIPSEPTMTEPSASIVSEEVEQAEPVAEAEETVPSVPSMPVVLEPSIAIDETAELPEEPVIIVPEEPVITETPEVSEEPETVAEPEVVEAVEEEVVESEIVEEPVITTPSITEEPETIAEDLLPFDIRLQGRAYVDQNNHSAIGASIQPYFSTGAFTIGFNIDPFIIYDVAVNSDTYSISDWIRFGSSFIDSIIYENDVVSIRADRASLLDGDKAGLSGTLRHEWDNYTALSFNHEVNTEYYSHRLWFDDLSFTRMKDEAGNALAAGGLELSFSAGDAYPITLTIGAVAEVYPDAIKSSMLYPEASLYIPFIYSDDVSFGLRAGAAISMKAEDLTFSPFERDGLLATALLPFSAYGFYGEVGAAYSTGEMHYGMVGNNAYNPEPGEFISAVAKLGYSNEFFGIEGFGLIDVDFNEKAINKANSYVEANAYVNLFGVKLLGGFRSAFADFNTEYEYYAGLGADLGPMESRMLLGYNNENKFSLSFVGSISTFGKDKEKSYYESDFPISGSLELGYRYDIFNGSNLMLVTPRVEFGNDEYAIALRAPFEMDLETGAFRLAGFNGHELWDFGTGEYKSTDEQIYRIITDSFALVDRIKLGDEEDTLAYILADRNYIKKGTLFTGFGSEDSLSVRLGFNFPNLSMGVYVDNAEAPHIVEGSLAFYPADNEGFALRLNVPGEILISSLKDYALLFYPEIRLDFPFAEKSYMFSIYALGKISTVYEGGVMKMANVLYDFRNERMDDWMAGAAFSLNIDEFGFTAEGGVRSGRIAPEMFNEFTLLRHDTAGTLTEILDVAYPMDMKWYGKLAFSVDYDFFDFRIAYTVSDFLALATADSADLLSVAISGNVSENAKLYAAFTKDNFASSLLSKTDFLGYFRNDTIFRLGADFSFGHAGFTAELATSFLPSENSTYVNVLDMNKEASVSLTIKSRLSF</sequence>
<feature type="signal peptide" evidence="1">
    <location>
        <begin position="1"/>
        <end position="19"/>
    </location>
</feature>
<feature type="chain" id="PRO_5038389047" description="Autotransporter domain-containing protein" evidence="1">
    <location>
        <begin position="20"/>
        <end position="1127"/>
    </location>
</feature>
<evidence type="ECO:0000313" key="2">
    <source>
        <dbReference type="EMBL" id="MBO8469505.1"/>
    </source>
</evidence>
<reference evidence="2" key="1">
    <citation type="submission" date="2020-10" db="EMBL/GenBank/DDBJ databases">
        <authorList>
            <person name="Gilroy R."/>
        </authorList>
    </citation>
    <scope>NUCLEOTIDE SEQUENCE</scope>
    <source>
        <strain evidence="2">14700</strain>
    </source>
</reference>
<name>A0A9D9NDU4_9SPIO</name>
<organism evidence="2 3">
    <name type="scientific">Candidatus Ornithospirochaeta stercoravium</name>
    <dbReference type="NCBI Taxonomy" id="2840897"/>
    <lineage>
        <taxon>Bacteria</taxon>
        <taxon>Pseudomonadati</taxon>
        <taxon>Spirochaetota</taxon>
        <taxon>Spirochaetia</taxon>
        <taxon>Spirochaetales</taxon>
        <taxon>Spirochaetaceae</taxon>
        <taxon>Spirochaetaceae incertae sedis</taxon>
        <taxon>Candidatus Ornithospirochaeta</taxon>
    </lineage>
</organism>
<evidence type="ECO:0000256" key="1">
    <source>
        <dbReference type="SAM" id="SignalP"/>
    </source>
</evidence>
<reference evidence="2" key="2">
    <citation type="journal article" date="2021" name="PeerJ">
        <title>Extensive microbial diversity within the chicken gut microbiome revealed by metagenomics and culture.</title>
        <authorList>
            <person name="Gilroy R."/>
            <person name="Ravi A."/>
            <person name="Getino M."/>
            <person name="Pursley I."/>
            <person name="Horton D.L."/>
            <person name="Alikhan N.F."/>
            <person name="Baker D."/>
            <person name="Gharbi K."/>
            <person name="Hall N."/>
            <person name="Watson M."/>
            <person name="Adriaenssens E.M."/>
            <person name="Foster-Nyarko E."/>
            <person name="Jarju S."/>
            <person name="Secka A."/>
            <person name="Antonio M."/>
            <person name="Oren A."/>
            <person name="Chaudhuri R.R."/>
            <person name="La Ragione R."/>
            <person name="Hildebrand F."/>
            <person name="Pallen M.J."/>
        </authorList>
    </citation>
    <scope>NUCLEOTIDE SEQUENCE</scope>
    <source>
        <strain evidence="2">14700</strain>
    </source>
</reference>
<dbReference type="AlphaFoldDB" id="A0A9D9NDU4"/>
<dbReference type="Proteomes" id="UP000810292">
    <property type="component" value="Unassembled WGS sequence"/>
</dbReference>
<accession>A0A9D9NDU4</accession>
<proteinExistence type="predicted"/>
<gene>
    <name evidence="2" type="ORF">IAA72_06955</name>
</gene>
<evidence type="ECO:0008006" key="4">
    <source>
        <dbReference type="Google" id="ProtNLM"/>
    </source>
</evidence>